<evidence type="ECO:0000313" key="2">
    <source>
        <dbReference type="Proteomes" id="UP000193675"/>
    </source>
</evidence>
<gene>
    <name evidence="1" type="ORF">B7H17_03180</name>
</gene>
<proteinExistence type="predicted"/>
<protein>
    <submittedName>
        <fullName evidence="1">Uncharacterized protein</fullName>
    </submittedName>
</protein>
<reference evidence="1 2" key="1">
    <citation type="submission" date="2017-04" db="EMBL/GenBank/DDBJ databases">
        <title>Presence of VIM-2 positive Pseudomonas species in chickens and their surrounding environment.</title>
        <authorList>
            <person name="Zhang R."/>
        </authorList>
    </citation>
    <scope>NUCLEOTIDE SEQUENCE [LARGE SCALE GENOMIC DNA]</scope>
    <source>
        <strain evidence="1 2">DZ-C18</strain>
    </source>
</reference>
<dbReference type="Proteomes" id="UP000193675">
    <property type="component" value="Unassembled WGS sequence"/>
</dbReference>
<name>A0A1X1A5Z4_PSEPU</name>
<comment type="caution">
    <text evidence="1">The sequence shown here is derived from an EMBL/GenBank/DDBJ whole genome shotgun (WGS) entry which is preliminary data.</text>
</comment>
<accession>A0A1X1A5Z4</accession>
<dbReference type="EMBL" id="NBWC01000003">
    <property type="protein sequence ID" value="ORL67331.1"/>
    <property type="molecule type" value="Genomic_DNA"/>
</dbReference>
<organism evidence="1 2">
    <name type="scientific">Pseudomonas putida</name>
    <name type="common">Arthrobacter siderocapsulatus</name>
    <dbReference type="NCBI Taxonomy" id="303"/>
    <lineage>
        <taxon>Bacteria</taxon>
        <taxon>Pseudomonadati</taxon>
        <taxon>Pseudomonadota</taxon>
        <taxon>Gammaproteobacteria</taxon>
        <taxon>Pseudomonadales</taxon>
        <taxon>Pseudomonadaceae</taxon>
        <taxon>Pseudomonas</taxon>
    </lineage>
</organism>
<sequence>MYGRHGKGERVGSMLFTFCCRSGSGRDERLYQAWQGLDVEGGAWGLGWTGVMIVGAVLLRL</sequence>
<dbReference type="AlphaFoldDB" id="A0A1X1A5Z4"/>
<evidence type="ECO:0000313" key="1">
    <source>
        <dbReference type="EMBL" id="ORL67331.1"/>
    </source>
</evidence>